<accession>A0ABR3TF31</accession>
<protein>
    <submittedName>
        <fullName evidence="4">Uncharacterized protein</fullName>
    </submittedName>
</protein>
<evidence type="ECO:0000256" key="2">
    <source>
        <dbReference type="ARBA" id="ARBA00022803"/>
    </source>
</evidence>
<dbReference type="PANTHER" id="PTHR45641:SF19">
    <property type="entry name" value="NEPHROCYSTIN-3"/>
    <property type="match status" value="1"/>
</dbReference>
<name>A0ABR3TF31_9PEZI</name>
<dbReference type="SMART" id="SM00028">
    <property type="entry name" value="TPR"/>
    <property type="match status" value="4"/>
</dbReference>
<feature type="region of interest" description="Disordered" evidence="3">
    <location>
        <begin position="17"/>
        <end position="38"/>
    </location>
</feature>
<dbReference type="InterPro" id="IPR019734">
    <property type="entry name" value="TPR_rpt"/>
</dbReference>
<evidence type="ECO:0000256" key="3">
    <source>
        <dbReference type="SAM" id="MobiDB-lite"/>
    </source>
</evidence>
<dbReference type="SUPFAM" id="SSF48452">
    <property type="entry name" value="TPR-like"/>
    <property type="match status" value="1"/>
</dbReference>
<keyword evidence="2" id="KW-0802">TPR repeat</keyword>
<dbReference type="PANTHER" id="PTHR45641">
    <property type="entry name" value="TETRATRICOPEPTIDE REPEAT PROTEIN (AFU_ORTHOLOGUE AFUA_6G03870)"/>
    <property type="match status" value="1"/>
</dbReference>
<evidence type="ECO:0000313" key="4">
    <source>
        <dbReference type="EMBL" id="KAL1638138.1"/>
    </source>
</evidence>
<evidence type="ECO:0000313" key="5">
    <source>
        <dbReference type="Proteomes" id="UP001521184"/>
    </source>
</evidence>
<dbReference type="Proteomes" id="UP001521184">
    <property type="component" value="Unassembled WGS sequence"/>
</dbReference>
<feature type="compositionally biased region" description="Low complexity" evidence="3">
    <location>
        <begin position="23"/>
        <end position="36"/>
    </location>
</feature>
<evidence type="ECO:0000256" key="1">
    <source>
        <dbReference type="ARBA" id="ARBA00022737"/>
    </source>
</evidence>
<reference evidence="4 5" key="1">
    <citation type="journal article" date="2023" name="Plant Dis.">
        <title>First Report of Diplodia intermedia Causing Canker and Dieback Diseases on Apple Trees in Canada.</title>
        <authorList>
            <person name="Ellouze W."/>
            <person name="Ilyukhin E."/>
            <person name="Sulman M."/>
            <person name="Ali S."/>
        </authorList>
    </citation>
    <scope>NUCLEOTIDE SEQUENCE [LARGE SCALE GENOMIC DNA]</scope>
    <source>
        <strain evidence="4 5">M45-28</strain>
    </source>
</reference>
<proteinExistence type="predicted"/>
<keyword evidence="5" id="KW-1185">Reference proteome</keyword>
<keyword evidence="1" id="KW-0677">Repeat</keyword>
<dbReference type="InterPro" id="IPR011990">
    <property type="entry name" value="TPR-like_helical_dom_sf"/>
</dbReference>
<dbReference type="EMBL" id="JAKEKT020000081">
    <property type="protein sequence ID" value="KAL1638138.1"/>
    <property type="molecule type" value="Genomic_DNA"/>
</dbReference>
<comment type="caution">
    <text evidence="4">The sequence shown here is derived from an EMBL/GenBank/DDBJ whole genome shotgun (WGS) entry which is preliminary data.</text>
</comment>
<dbReference type="Pfam" id="PF13374">
    <property type="entry name" value="TPR_10"/>
    <property type="match status" value="1"/>
</dbReference>
<gene>
    <name evidence="4" type="ORF">SLS58_008975</name>
</gene>
<dbReference type="Gene3D" id="1.25.40.10">
    <property type="entry name" value="Tetratricopeptide repeat domain"/>
    <property type="match status" value="1"/>
</dbReference>
<organism evidence="4 5">
    <name type="scientific">Diplodia intermedia</name>
    <dbReference type="NCBI Taxonomy" id="856260"/>
    <lineage>
        <taxon>Eukaryota</taxon>
        <taxon>Fungi</taxon>
        <taxon>Dikarya</taxon>
        <taxon>Ascomycota</taxon>
        <taxon>Pezizomycotina</taxon>
        <taxon>Dothideomycetes</taxon>
        <taxon>Dothideomycetes incertae sedis</taxon>
        <taxon>Botryosphaeriales</taxon>
        <taxon>Botryosphaeriaceae</taxon>
        <taxon>Diplodia</taxon>
    </lineage>
</organism>
<sequence>MAQTICEAWVHRLSPGKTRRAPSVSSSSSSSSSTSSPHAHYLRDLHASLAEITHNRGCIASETNEPLAALAHFTSFNAMMKAEFDKTPQLVQRDMRLAISWNELGNAHMLNRQWARGESCYNRSIDTMRRLAFFNETNLSLPIVNLGLSFWLQGKLDEALDKLFAGLREREKAFGSEDRESFITGRFLHALGNVYADMGRREESLRFHRKSLLHYKSTLGNNHHRTADVCVKVAEHSIRMKQEDTAMYGSPELFAFVSAAKSFDIDILSTRALLDHALKAYSNSKTYVPEKARALFKRSQVLKMMRSNKDAEETLQDATELYHEAVGKEESAKGKKAEELADQDFVELIAFWSR</sequence>